<dbReference type="EMBL" id="BSXS01007825">
    <property type="protein sequence ID" value="GME90444.1"/>
    <property type="molecule type" value="Genomic_DNA"/>
</dbReference>
<reference evidence="1" key="1">
    <citation type="submission" date="2023-04" db="EMBL/GenBank/DDBJ databases">
        <title>Ambrosiozyma monospora NBRC 10751.</title>
        <authorList>
            <person name="Ichikawa N."/>
            <person name="Sato H."/>
            <person name="Tonouchi N."/>
        </authorList>
    </citation>
    <scope>NUCLEOTIDE SEQUENCE</scope>
    <source>
        <strain evidence="1">NBRC 10751</strain>
    </source>
</reference>
<organism evidence="1 2">
    <name type="scientific">Ambrosiozyma monospora</name>
    <name type="common">Yeast</name>
    <name type="synonym">Endomycopsis monosporus</name>
    <dbReference type="NCBI Taxonomy" id="43982"/>
    <lineage>
        <taxon>Eukaryota</taxon>
        <taxon>Fungi</taxon>
        <taxon>Dikarya</taxon>
        <taxon>Ascomycota</taxon>
        <taxon>Saccharomycotina</taxon>
        <taxon>Pichiomycetes</taxon>
        <taxon>Pichiales</taxon>
        <taxon>Pichiaceae</taxon>
        <taxon>Ambrosiozyma</taxon>
    </lineage>
</organism>
<evidence type="ECO:0000313" key="1">
    <source>
        <dbReference type="EMBL" id="GME90444.1"/>
    </source>
</evidence>
<keyword evidence="2" id="KW-1185">Reference proteome</keyword>
<protein>
    <submittedName>
        <fullName evidence="1">Unnamed protein product</fullName>
    </submittedName>
</protein>
<proteinExistence type="predicted"/>
<comment type="caution">
    <text evidence="1">The sequence shown here is derived from an EMBL/GenBank/DDBJ whole genome shotgun (WGS) entry which is preliminary data.</text>
</comment>
<sequence>MGGDKNGRRKKGRKKERGQNKARDLRQAHETIKLCGSLIDPENTNAGPCTYGAENCKFSHDMESYLALKPADIPGNCPVWEALGYCPAGLKCRWLGSHFDPETKTLKYKEGYQRDLHHGELNWTTGQQKNVLQKRKLPLPLSDQVTPWLDESNNDVKGFQEDAAKEEEKERILSGTALEIAKLRYLTYAEPPFKLAEKKKLNFKNAKIVSPLTTVGNLPFRRLMKTMGADVTYSEMALTLPLIQGSKSEWALTKAHKSELPGFGIQIASGKAWQAAKAAEILQNYAPNASELNLNCGCPIDLLYRRGEGSALLDNAGKMMRILKSMNYCSGDVPVTVKLRMGTRDSKPVAEHVVKRLLKEGDVGSITLHGRSRQQRYTRENNWEYISKVGSIVKDFNESQLDDKDQTDRQPVFFIGNGDAFTHLDWQRVQNDENVDSVMVARGALIKPWIFEEFEAGQYLDKSSSERLAILEQYAKFALEHWGSDDFGVNSARRYMCEFISFTHRYIPVGILERLPPKLNERPPQWKGRDEMETLLGSTDYKDWIKITEMFLGKASEGFTFTPKHKSNSFDNQRN</sequence>
<gene>
    <name evidence="1" type="ORF">Amon02_000870600</name>
</gene>
<accession>A0ACB5TL84</accession>
<name>A0ACB5TL84_AMBMO</name>
<evidence type="ECO:0000313" key="2">
    <source>
        <dbReference type="Proteomes" id="UP001165064"/>
    </source>
</evidence>
<dbReference type="Proteomes" id="UP001165064">
    <property type="component" value="Unassembled WGS sequence"/>
</dbReference>